<keyword evidence="3" id="KW-1185">Reference proteome</keyword>
<organism evidence="2 3">
    <name type="scientific">Microbacterium binotii</name>
    <dbReference type="NCBI Taxonomy" id="462710"/>
    <lineage>
        <taxon>Bacteria</taxon>
        <taxon>Bacillati</taxon>
        <taxon>Actinomycetota</taxon>
        <taxon>Actinomycetes</taxon>
        <taxon>Micrococcales</taxon>
        <taxon>Microbacteriaceae</taxon>
        <taxon>Microbacterium</taxon>
    </lineage>
</organism>
<feature type="domain" description="Helix-turn-helix" evidence="1">
    <location>
        <begin position="8"/>
        <end position="62"/>
    </location>
</feature>
<name>A0ABN3PB83_9MICO</name>
<protein>
    <recommendedName>
        <fullName evidence="1">Helix-turn-helix domain-containing protein</fullName>
    </recommendedName>
</protein>
<comment type="caution">
    <text evidence="2">The sequence shown here is derived from an EMBL/GenBank/DDBJ whole genome shotgun (WGS) entry which is preliminary data.</text>
</comment>
<dbReference type="InterPro" id="IPR009061">
    <property type="entry name" value="DNA-bd_dom_put_sf"/>
</dbReference>
<reference evidence="2 3" key="1">
    <citation type="journal article" date="2019" name="Int. J. Syst. Evol. Microbiol.">
        <title>The Global Catalogue of Microorganisms (GCM) 10K type strain sequencing project: providing services to taxonomists for standard genome sequencing and annotation.</title>
        <authorList>
            <consortium name="The Broad Institute Genomics Platform"/>
            <consortium name="The Broad Institute Genome Sequencing Center for Infectious Disease"/>
            <person name="Wu L."/>
            <person name="Ma J."/>
        </authorList>
    </citation>
    <scope>NUCLEOTIDE SEQUENCE [LARGE SCALE GENOMIC DNA]</scope>
    <source>
        <strain evidence="2 3">JCM 16365</strain>
    </source>
</reference>
<dbReference type="EMBL" id="BAAARI010000003">
    <property type="protein sequence ID" value="GAA2570640.1"/>
    <property type="molecule type" value="Genomic_DNA"/>
</dbReference>
<dbReference type="Proteomes" id="UP001500274">
    <property type="component" value="Unassembled WGS sequence"/>
</dbReference>
<dbReference type="RefSeq" id="WP_344226898.1">
    <property type="nucleotide sequence ID" value="NZ_BAAARI010000003.1"/>
</dbReference>
<dbReference type="Pfam" id="PF12728">
    <property type="entry name" value="HTH_17"/>
    <property type="match status" value="1"/>
</dbReference>
<evidence type="ECO:0000259" key="1">
    <source>
        <dbReference type="Pfam" id="PF12728"/>
    </source>
</evidence>
<sequence length="64" mass="7292">MTTTDSPWVGTAEAAAYLGCHPDTLIRWLADGRALPVSPPWRIGRRGEWRWNRGELERFARGAR</sequence>
<dbReference type="SUPFAM" id="SSF46955">
    <property type="entry name" value="Putative DNA-binding domain"/>
    <property type="match status" value="1"/>
</dbReference>
<proteinExistence type="predicted"/>
<evidence type="ECO:0000313" key="2">
    <source>
        <dbReference type="EMBL" id="GAA2570640.1"/>
    </source>
</evidence>
<evidence type="ECO:0000313" key="3">
    <source>
        <dbReference type="Proteomes" id="UP001500274"/>
    </source>
</evidence>
<gene>
    <name evidence="2" type="ORF">GCM10009862_06790</name>
</gene>
<dbReference type="InterPro" id="IPR041657">
    <property type="entry name" value="HTH_17"/>
</dbReference>
<accession>A0ABN3PB83</accession>